<dbReference type="Proteomes" id="UP000789396">
    <property type="component" value="Unassembled WGS sequence"/>
</dbReference>
<reference evidence="1" key="1">
    <citation type="submission" date="2021-06" db="EMBL/GenBank/DDBJ databases">
        <authorList>
            <person name="Kallberg Y."/>
            <person name="Tangrot J."/>
            <person name="Rosling A."/>
        </authorList>
    </citation>
    <scope>NUCLEOTIDE SEQUENCE</scope>
    <source>
        <strain evidence="1">IN212</strain>
    </source>
</reference>
<dbReference type="EMBL" id="CAJVPZ010069349">
    <property type="protein sequence ID" value="CAG8798911.1"/>
    <property type="molecule type" value="Genomic_DNA"/>
</dbReference>
<accession>A0A9N9JV86</accession>
<protein>
    <submittedName>
        <fullName evidence="1">6556_t:CDS:1</fullName>
    </submittedName>
</protein>
<name>A0A9N9JV86_9GLOM</name>
<dbReference type="OrthoDB" id="2492062at2759"/>
<dbReference type="AlphaFoldDB" id="A0A9N9JV86"/>
<comment type="caution">
    <text evidence="1">The sequence shown here is derived from an EMBL/GenBank/DDBJ whole genome shotgun (WGS) entry which is preliminary data.</text>
</comment>
<sequence>MCEDYANVVKTVEYSLIKMLARTSKKIKHLNLTQIYNFDGIYNNFDEIYGNSNRIEKTLEDFFYENATITSLKISDMVFNLK</sequence>
<evidence type="ECO:0000313" key="1">
    <source>
        <dbReference type="EMBL" id="CAG8798911.1"/>
    </source>
</evidence>
<proteinExistence type="predicted"/>
<feature type="non-terminal residue" evidence="1">
    <location>
        <position position="82"/>
    </location>
</feature>
<evidence type="ECO:0000313" key="2">
    <source>
        <dbReference type="Proteomes" id="UP000789396"/>
    </source>
</evidence>
<keyword evidence="2" id="KW-1185">Reference proteome</keyword>
<organism evidence="1 2">
    <name type="scientific">Racocetra fulgida</name>
    <dbReference type="NCBI Taxonomy" id="60492"/>
    <lineage>
        <taxon>Eukaryota</taxon>
        <taxon>Fungi</taxon>
        <taxon>Fungi incertae sedis</taxon>
        <taxon>Mucoromycota</taxon>
        <taxon>Glomeromycotina</taxon>
        <taxon>Glomeromycetes</taxon>
        <taxon>Diversisporales</taxon>
        <taxon>Gigasporaceae</taxon>
        <taxon>Racocetra</taxon>
    </lineage>
</organism>
<gene>
    <name evidence="1" type="ORF">RFULGI_LOCUS17531</name>
</gene>